<feature type="domain" description="Methyltransferase" evidence="1">
    <location>
        <begin position="44"/>
        <end position="136"/>
    </location>
</feature>
<dbReference type="InterPro" id="IPR029063">
    <property type="entry name" value="SAM-dependent_MTases_sf"/>
</dbReference>
<accession>A0ABP7B314</accession>
<dbReference type="SUPFAM" id="SSF53335">
    <property type="entry name" value="S-adenosyl-L-methionine-dependent methyltransferases"/>
    <property type="match status" value="1"/>
</dbReference>
<dbReference type="GO" id="GO:0032259">
    <property type="term" value="P:methylation"/>
    <property type="evidence" value="ECO:0007669"/>
    <property type="project" value="UniProtKB-KW"/>
</dbReference>
<dbReference type="Proteomes" id="UP001500902">
    <property type="component" value="Unassembled WGS sequence"/>
</dbReference>
<keyword evidence="2" id="KW-0489">Methyltransferase</keyword>
<gene>
    <name evidence="2" type="ORF">GCM10022224_006350</name>
</gene>
<dbReference type="Gene3D" id="3.40.50.150">
    <property type="entry name" value="Vaccinia Virus protein VP39"/>
    <property type="match status" value="1"/>
</dbReference>
<dbReference type="CDD" id="cd02440">
    <property type="entry name" value="AdoMet_MTases"/>
    <property type="match status" value="1"/>
</dbReference>
<keyword evidence="2" id="KW-0808">Transferase</keyword>
<sequence length="252" mass="28143">MEGFDPRTSFGYEVSKRYDAEDTRGDEERTVAFLAGLAGGRDALELAVGTGRIALPLTRAGVRVDGIELSPDMVDRMREKPDGDQIQVTMGDMSRVTTGRTYGLVYLVYNTIGNLLSQDDQVRCFENAARHLDDEGVFVLECRVPTAPARPGHQFVDVERVGVDHVGLDVCRYDPVTQVLDENHVRLSAQGIVFSPIRLRLAHPPEFDLMARIAGLRLRERWGGWEGEPYTAGSWRHISVYERRADASRAPL</sequence>
<name>A0ABP7B314_9ACTN</name>
<evidence type="ECO:0000313" key="3">
    <source>
        <dbReference type="Proteomes" id="UP001500902"/>
    </source>
</evidence>
<dbReference type="EMBL" id="BAAAZP010000009">
    <property type="protein sequence ID" value="GAA3646320.1"/>
    <property type="molecule type" value="Genomic_DNA"/>
</dbReference>
<organism evidence="2 3">
    <name type="scientific">Nonomuraea antimicrobica</name>
    <dbReference type="NCBI Taxonomy" id="561173"/>
    <lineage>
        <taxon>Bacteria</taxon>
        <taxon>Bacillati</taxon>
        <taxon>Actinomycetota</taxon>
        <taxon>Actinomycetes</taxon>
        <taxon>Streptosporangiales</taxon>
        <taxon>Streptosporangiaceae</taxon>
        <taxon>Nonomuraea</taxon>
    </lineage>
</organism>
<evidence type="ECO:0000259" key="1">
    <source>
        <dbReference type="Pfam" id="PF13649"/>
    </source>
</evidence>
<keyword evidence="3" id="KW-1185">Reference proteome</keyword>
<reference evidence="3" key="1">
    <citation type="journal article" date="2019" name="Int. J. Syst. Evol. Microbiol.">
        <title>The Global Catalogue of Microorganisms (GCM) 10K type strain sequencing project: providing services to taxonomists for standard genome sequencing and annotation.</title>
        <authorList>
            <consortium name="The Broad Institute Genomics Platform"/>
            <consortium name="The Broad Institute Genome Sequencing Center for Infectious Disease"/>
            <person name="Wu L."/>
            <person name="Ma J."/>
        </authorList>
    </citation>
    <scope>NUCLEOTIDE SEQUENCE [LARGE SCALE GENOMIC DNA]</scope>
    <source>
        <strain evidence="3">JCM 16904</strain>
    </source>
</reference>
<comment type="caution">
    <text evidence="2">The sequence shown here is derived from an EMBL/GenBank/DDBJ whole genome shotgun (WGS) entry which is preliminary data.</text>
</comment>
<protein>
    <submittedName>
        <fullName evidence="2">Class I SAM-dependent methyltransferase</fullName>
    </submittedName>
</protein>
<dbReference type="GO" id="GO:0008168">
    <property type="term" value="F:methyltransferase activity"/>
    <property type="evidence" value="ECO:0007669"/>
    <property type="project" value="UniProtKB-KW"/>
</dbReference>
<dbReference type="Gene3D" id="2.20.25.570">
    <property type="match status" value="1"/>
</dbReference>
<dbReference type="Pfam" id="PF13649">
    <property type="entry name" value="Methyltransf_25"/>
    <property type="match status" value="1"/>
</dbReference>
<evidence type="ECO:0000313" key="2">
    <source>
        <dbReference type="EMBL" id="GAA3646320.1"/>
    </source>
</evidence>
<dbReference type="RefSeq" id="WP_344872743.1">
    <property type="nucleotide sequence ID" value="NZ_BAAAZP010000009.1"/>
</dbReference>
<dbReference type="InterPro" id="IPR041698">
    <property type="entry name" value="Methyltransf_25"/>
</dbReference>
<proteinExistence type="predicted"/>